<evidence type="ECO:0000313" key="1">
    <source>
        <dbReference type="EMBL" id="KAJ9649962.1"/>
    </source>
</evidence>
<sequence length="219" mass="25456">MPTIGPNDEVVTRQFVAAMDARFSYVYTLSPEQWEQHPGLLWYNEAKEITHLRRMFLSSCNSWETEIEPNTLVLEVGYSDFLDKNGQNVGVRVWGVYFGCKSRWNTCGTADPESLANPLYTLLQSLYTALVLVEDILKRDSSIMEIIIKTNVATVLEVCAWGRNLSEIVEDWASCRDLELMFEEIEERLRLIEISKRSVQFWLLTDLYDVVDMLENYFQ</sequence>
<dbReference type="EMBL" id="JAPDRQ010000407">
    <property type="protein sequence ID" value="KAJ9649962.1"/>
    <property type="molecule type" value="Genomic_DNA"/>
</dbReference>
<evidence type="ECO:0000313" key="2">
    <source>
        <dbReference type="Proteomes" id="UP001172386"/>
    </source>
</evidence>
<keyword evidence="2" id="KW-1185">Reference proteome</keyword>
<accession>A0ACC2ZR18</accession>
<name>A0ACC2ZR18_9EURO</name>
<protein>
    <submittedName>
        <fullName evidence="1">Uncharacterized protein</fullName>
    </submittedName>
</protein>
<comment type="caution">
    <text evidence="1">The sequence shown here is derived from an EMBL/GenBank/DDBJ whole genome shotgun (WGS) entry which is preliminary data.</text>
</comment>
<dbReference type="Proteomes" id="UP001172386">
    <property type="component" value="Unassembled WGS sequence"/>
</dbReference>
<organism evidence="1 2">
    <name type="scientific">Neophaeococcomyces mojaviensis</name>
    <dbReference type="NCBI Taxonomy" id="3383035"/>
    <lineage>
        <taxon>Eukaryota</taxon>
        <taxon>Fungi</taxon>
        <taxon>Dikarya</taxon>
        <taxon>Ascomycota</taxon>
        <taxon>Pezizomycotina</taxon>
        <taxon>Eurotiomycetes</taxon>
        <taxon>Chaetothyriomycetidae</taxon>
        <taxon>Chaetothyriales</taxon>
        <taxon>Chaetothyriales incertae sedis</taxon>
        <taxon>Neophaeococcomyces</taxon>
    </lineage>
</organism>
<proteinExistence type="predicted"/>
<gene>
    <name evidence="1" type="ORF">H2198_010720</name>
</gene>
<reference evidence="1" key="1">
    <citation type="submission" date="2022-10" db="EMBL/GenBank/DDBJ databases">
        <title>Culturing micro-colonial fungi from biological soil crusts in the Mojave desert and describing Neophaeococcomyces mojavensis, and introducing the new genera and species Taxawa tesnikishii.</title>
        <authorList>
            <person name="Kurbessoian T."/>
            <person name="Stajich J.E."/>
        </authorList>
    </citation>
    <scope>NUCLEOTIDE SEQUENCE</scope>
    <source>
        <strain evidence="1">JES_112</strain>
    </source>
</reference>